<comment type="caution">
    <text evidence="2">The sequence shown here is derived from an EMBL/GenBank/DDBJ whole genome shotgun (WGS) entry which is preliminary data.</text>
</comment>
<dbReference type="EMBL" id="JAVDVX010000003">
    <property type="protein sequence ID" value="MDR7089826.1"/>
    <property type="molecule type" value="Genomic_DNA"/>
</dbReference>
<dbReference type="InterPro" id="IPR009875">
    <property type="entry name" value="PilZ_domain"/>
</dbReference>
<dbReference type="RefSeq" id="WP_310071558.1">
    <property type="nucleotide sequence ID" value="NZ_JAVDVX010000003.1"/>
</dbReference>
<accession>A0ABU1UXE0</accession>
<dbReference type="SUPFAM" id="SSF141371">
    <property type="entry name" value="PilZ domain-like"/>
    <property type="match status" value="1"/>
</dbReference>
<evidence type="ECO:0000259" key="1">
    <source>
        <dbReference type="Pfam" id="PF07238"/>
    </source>
</evidence>
<protein>
    <recommendedName>
        <fullName evidence="1">PilZ domain-containing protein</fullName>
    </recommendedName>
</protein>
<evidence type="ECO:0000313" key="3">
    <source>
        <dbReference type="Proteomes" id="UP001253595"/>
    </source>
</evidence>
<feature type="domain" description="PilZ" evidence="1">
    <location>
        <begin position="14"/>
        <end position="117"/>
    </location>
</feature>
<proteinExistence type="predicted"/>
<keyword evidence="3" id="KW-1185">Reference proteome</keyword>
<evidence type="ECO:0000313" key="2">
    <source>
        <dbReference type="EMBL" id="MDR7089826.1"/>
    </source>
</evidence>
<gene>
    <name evidence="2" type="ORF">J2X05_001848</name>
</gene>
<sequence length="123" mass="14306">MNEEKKPDDLSDEDKRRHPRFPLRAYADLQYSTKKWEAHVLDLSESGARLAILGEHLLQKGDPLRVHIQLEDINLLTSPKKQLSLHGRLIHVREHLLGFEFQPDTPVDKTLLYELLTQIENGH</sequence>
<dbReference type="Proteomes" id="UP001253595">
    <property type="component" value="Unassembled WGS sequence"/>
</dbReference>
<dbReference type="Gene3D" id="2.40.10.220">
    <property type="entry name" value="predicted glycosyltransferase like domains"/>
    <property type="match status" value="1"/>
</dbReference>
<reference evidence="2 3" key="1">
    <citation type="submission" date="2023-07" db="EMBL/GenBank/DDBJ databases">
        <title>Sorghum-associated microbial communities from plants grown in Nebraska, USA.</title>
        <authorList>
            <person name="Schachtman D."/>
        </authorList>
    </citation>
    <scope>NUCLEOTIDE SEQUENCE [LARGE SCALE GENOMIC DNA]</scope>
    <source>
        <strain evidence="2 3">BE190</strain>
    </source>
</reference>
<name>A0ABU1UXE0_9GAMM</name>
<organism evidence="2 3">
    <name type="scientific">Cellvibrio fibrivorans</name>
    <dbReference type="NCBI Taxonomy" id="126350"/>
    <lineage>
        <taxon>Bacteria</taxon>
        <taxon>Pseudomonadati</taxon>
        <taxon>Pseudomonadota</taxon>
        <taxon>Gammaproteobacteria</taxon>
        <taxon>Cellvibrionales</taxon>
        <taxon>Cellvibrionaceae</taxon>
        <taxon>Cellvibrio</taxon>
    </lineage>
</organism>
<dbReference type="Pfam" id="PF07238">
    <property type="entry name" value="PilZ"/>
    <property type="match status" value="1"/>
</dbReference>